<evidence type="ECO:0000256" key="14">
    <source>
        <dbReference type="ARBA" id="ARBA00022927"/>
    </source>
</evidence>
<dbReference type="EC" id="2.3.2.27" evidence="5"/>
<evidence type="ECO:0000256" key="17">
    <source>
        <dbReference type="ARBA" id="ARBA00023140"/>
    </source>
</evidence>
<dbReference type="InterPro" id="IPR013083">
    <property type="entry name" value="Znf_RING/FYVE/PHD"/>
</dbReference>
<keyword evidence="6" id="KW-0813">Transport</keyword>
<comment type="similarity">
    <text evidence="4">Belongs to the pex2/pex10/pex12 family.</text>
</comment>
<proteinExistence type="inferred from homology"/>
<evidence type="ECO:0000256" key="15">
    <source>
        <dbReference type="ARBA" id="ARBA00022989"/>
    </source>
</evidence>
<dbReference type="SMART" id="SM00184">
    <property type="entry name" value="RING"/>
    <property type="match status" value="1"/>
</dbReference>
<evidence type="ECO:0000256" key="12">
    <source>
        <dbReference type="ARBA" id="ARBA00022786"/>
    </source>
</evidence>
<evidence type="ECO:0000256" key="2">
    <source>
        <dbReference type="ARBA" id="ARBA00004585"/>
    </source>
</evidence>
<evidence type="ECO:0000256" key="18">
    <source>
        <dbReference type="PROSITE-ProRule" id="PRU00175"/>
    </source>
</evidence>
<name>A0A6P4IZX8_DROKI</name>
<dbReference type="InterPro" id="IPR025654">
    <property type="entry name" value="PEX2/10"/>
</dbReference>
<dbReference type="Gene3D" id="3.30.40.10">
    <property type="entry name" value="Zinc/RING finger domain, C3HC4 (zinc finger)"/>
    <property type="match status" value="1"/>
</dbReference>
<evidence type="ECO:0000256" key="7">
    <source>
        <dbReference type="ARBA" id="ARBA00022593"/>
    </source>
</evidence>
<comment type="catalytic activity">
    <reaction evidence="1">
        <text>S-ubiquitinyl-[E2 ubiquitin-conjugating enzyme]-L-cysteine + [acceptor protein]-L-lysine = [E2 ubiquitin-conjugating enzyme]-L-cysteine + N(6)-ubiquitinyl-[acceptor protein]-L-lysine.</text>
        <dbReference type="EC" id="2.3.2.27"/>
    </reaction>
</comment>
<evidence type="ECO:0000256" key="1">
    <source>
        <dbReference type="ARBA" id="ARBA00000900"/>
    </source>
</evidence>
<evidence type="ECO:0000259" key="19">
    <source>
        <dbReference type="PROSITE" id="PS50089"/>
    </source>
</evidence>
<dbReference type="GO" id="GO:0016558">
    <property type="term" value="P:protein import into peroxisome matrix"/>
    <property type="evidence" value="ECO:0007669"/>
    <property type="project" value="InterPro"/>
</dbReference>
<evidence type="ECO:0000256" key="4">
    <source>
        <dbReference type="ARBA" id="ARBA00008704"/>
    </source>
</evidence>
<dbReference type="RefSeq" id="XP_017028794.1">
    <property type="nucleotide sequence ID" value="XM_017173305.3"/>
</dbReference>
<dbReference type="Pfam" id="PF04757">
    <property type="entry name" value="Pex2_Pex12"/>
    <property type="match status" value="1"/>
</dbReference>
<keyword evidence="12" id="KW-0833">Ubl conjugation pathway</keyword>
<dbReference type="Pfam" id="PF13639">
    <property type="entry name" value="zf-RING_2"/>
    <property type="match status" value="1"/>
</dbReference>
<dbReference type="PROSITE" id="PS50089">
    <property type="entry name" value="ZF_RING_2"/>
    <property type="match status" value="1"/>
</dbReference>
<evidence type="ECO:0000313" key="20">
    <source>
        <dbReference type="Proteomes" id="UP001652661"/>
    </source>
</evidence>
<protein>
    <recommendedName>
        <fullName evidence="5">RING-type E3 ubiquitin transferase</fullName>
        <ecNumber evidence="5">2.3.2.27</ecNumber>
    </recommendedName>
</protein>
<keyword evidence="7" id="KW-0962">Peroxisome biogenesis</keyword>
<evidence type="ECO:0000256" key="8">
    <source>
        <dbReference type="ARBA" id="ARBA00022679"/>
    </source>
</evidence>
<evidence type="ECO:0000256" key="6">
    <source>
        <dbReference type="ARBA" id="ARBA00022448"/>
    </source>
</evidence>
<comment type="pathway">
    <text evidence="3">Protein modification; protein ubiquitination.</text>
</comment>
<keyword evidence="11 18" id="KW-0863">Zinc-finger</keyword>
<dbReference type="SUPFAM" id="SSF57850">
    <property type="entry name" value="RING/U-box"/>
    <property type="match status" value="1"/>
</dbReference>
<keyword evidence="17" id="KW-0576">Peroxisome</keyword>
<dbReference type="PANTHER" id="PTHR23350:SF0">
    <property type="entry name" value="PEROXISOME BIOGENESIS FACTOR 10"/>
    <property type="match status" value="1"/>
</dbReference>
<dbReference type="PROSITE" id="PS00518">
    <property type="entry name" value="ZF_RING_1"/>
    <property type="match status" value="1"/>
</dbReference>
<dbReference type="InterPro" id="IPR017907">
    <property type="entry name" value="Znf_RING_CS"/>
</dbReference>
<dbReference type="GO" id="GO:0008270">
    <property type="term" value="F:zinc ion binding"/>
    <property type="evidence" value="ECO:0007669"/>
    <property type="project" value="UniProtKB-KW"/>
</dbReference>
<evidence type="ECO:0000256" key="11">
    <source>
        <dbReference type="ARBA" id="ARBA00022771"/>
    </source>
</evidence>
<sequence>MDFRNARARQPEIVRSVQKDARYTNELAEDFSDVLRLTGPRNWIKYNQMCRLLAELSYHGFASANNLQTLGEEYTGIIQVDGNYKQIPSRLLQLLAIVLEFGGDSLFQRLLQKLELYVANHEEIRPQAKQQLKKIILRVKQSPGYVKALHKSLFYLDASKYQLSKRTTGINYVLIRHWLQPEFSLYGYKILGVITFLQVTVSLAISGWDAWREHRRQQLEAIKQAGKKLFLQRRSTSVKDADPDSDAPQCILCLEPRSHSSLTPCGHIFCWHCLLEWLEERDECPLCRESLKKSQVILLQNYS</sequence>
<feature type="domain" description="RING-type" evidence="19">
    <location>
        <begin position="250"/>
        <end position="288"/>
    </location>
</feature>
<dbReference type="OMA" id="YCDVVQL"/>
<dbReference type="PANTHER" id="PTHR23350">
    <property type="entry name" value="PEROXISOME ASSEMBLY PROTEIN 10"/>
    <property type="match status" value="1"/>
</dbReference>
<keyword evidence="14" id="KW-0653">Protein transport</keyword>
<keyword evidence="9" id="KW-0812">Transmembrane</keyword>
<evidence type="ECO:0000256" key="9">
    <source>
        <dbReference type="ARBA" id="ARBA00022692"/>
    </source>
</evidence>
<dbReference type="GO" id="GO:0005778">
    <property type="term" value="C:peroxisomal membrane"/>
    <property type="evidence" value="ECO:0007669"/>
    <property type="project" value="UniProtKB-SubCell"/>
</dbReference>
<reference evidence="21" key="1">
    <citation type="submission" date="2025-08" db="UniProtKB">
        <authorList>
            <consortium name="RefSeq"/>
        </authorList>
    </citation>
    <scope>IDENTIFICATION</scope>
    <source>
        <strain evidence="21">14028-0561.14</strain>
        <tissue evidence="21">Whole fly</tissue>
    </source>
</reference>
<keyword evidence="13" id="KW-0862">Zinc</keyword>
<evidence type="ECO:0000256" key="5">
    <source>
        <dbReference type="ARBA" id="ARBA00012483"/>
    </source>
</evidence>
<evidence type="ECO:0000256" key="3">
    <source>
        <dbReference type="ARBA" id="ARBA00004906"/>
    </source>
</evidence>
<dbReference type="GO" id="GO:0061630">
    <property type="term" value="F:ubiquitin protein ligase activity"/>
    <property type="evidence" value="ECO:0007669"/>
    <property type="project" value="UniProtKB-EC"/>
</dbReference>
<dbReference type="Proteomes" id="UP001652661">
    <property type="component" value="Chromosome 3L"/>
</dbReference>
<evidence type="ECO:0000313" key="21">
    <source>
        <dbReference type="RefSeq" id="XP_017028794.1"/>
    </source>
</evidence>
<accession>A0A6P4IZX8</accession>
<evidence type="ECO:0000256" key="10">
    <source>
        <dbReference type="ARBA" id="ARBA00022723"/>
    </source>
</evidence>
<keyword evidence="20" id="KW-1185">Reference proteome</keyword>
<dbReference type="OrthoDB" id="6270329at2759"/>
<comment type="subcellular location">
    <subcellularLocation>
        <location evidence="2">Peroxisome membrane</location>
        <topology evidence="2">Multi-pass membrane protein</topology>
    </subcellularLocation>
</comment>
<evidence type="ECO:0000256" key="13">
    <source>
        <dbReference type="ARBA" id="ARBA00022833"/>
    </source>
</evidence>
<keyword evidence="15" id="KW-1133">Transmembrane helix</keyword>
<keyword evidence="10" id="KW-0479">Metal-binding</keyword>
<gene>
    <name evidence="21" type="primary">Pex10</name>
</gene>
<keyword evidence="16" id="KW-0472">Membrane</keyword>
<organism evidence="20 21">
    <name type="scientific">Drosophila kikkawai</name>
    <name type="common">Fruit fly</name>
    <dbReference type="NCBI Taxonomy" id="30033"/>
    <lineage>
        <taxon>Eukaryota</taxon>
        <taxon>Metazoa</taxon>
        <taxon>Ecdysozoa</taxon>
        <taxon>Arthropoda</taxon>
        <taxon>Hexapoda</taxon>
        <taxon>Insecta</taxon>
        <taxon>Pterygota</taxon>
        <taxon>Neoptera</taxon>
        <taxon>Endopterygota</taxon>
        <taxon>Diptera</taxon>
        <taxon>Brachycera</taxon>
        <taxon>Muscomorpha</taxon>
        <taxon>Ephydroidea</taxon>
        <taxon>Drosophilidae</taxon>
        <taxon>Drosophila</taxon>
        <taxon>Sophophora</taxon>
    </lineage>
</organism>
<dbReference type="InterPro" id="IPR001841">
    <property type="entry name" value="Znf_RING"/>
</dbReference>
<keyword evidence="8" id="KW-0808">Transferase</keyword>
<dbReference type="AlphaFoldDB" id="A0A6P4IZX8"/>
<evidence type="ECO:0000256" key="16">
    <source>
        <dbReference type="ARBA" id="ARBA00023136"/>
    </source>
</evidence>
<dbReference type="InterPro" id="IPR006845">
    <property type="entry name" value="Pex_N"/>
</dbReference>
<dbReference type="CDD" id="cd16527">
    <property type="entry name" value="RING-HC_PEX10"/>
    <property type="match status" value="1"/>
</dbReference>